<evidence type="ECO:0000256" key="9">
    <source>
        <dbReference type="ARBA" id="ARBA00038341"/>
    </source>
</evidence>
<keyword evidence="5" id="KW-0630">Potassium</keyword>
<feature type="domain" description="Cation/H+ exchanger transmembrane" evidence="11">
    <location>
        <begin position="60"/>
        <end position="428"/>
    </location>
</feature>
<sequence>MYPQYGKPIIVVDGNFTTIYPTVCFTQDDKRLTHSIFHKQNPLDFAFPVLMLQIISAFFLSRLIYFVLRPLRQPKMVCNILAGIILGPSVLGHNEAFLETFFPENEMLIFNIISRLGTAYLIFLISVKTNTDMLLKSTRKIWTLGVSSYLAPLLVSVIFGLLMRQQFNNCVNESKMLFVSASLSVTYFPVVAQFIEELDLLTTEFGLLTLSSSMLIQMMSISTFIIGVTSTRETYMMSFAYFLGVCGTVVVAVFIIRPVVQEIINRTPEGKSIHEFFVIAILIGTLIMAFVTDYLWMDFLLGAFLMGLIIPDGPPLGSILVEKSELMINEFFLPIFYVHIGYQTDVYSLKNIDSVTAILLLISVIFMTKMLGTLLASIYLKIRFQDAIFLALILNFKGVMDWVSFQRFLVLNILGKQCFTVLVLFNLVFIAAFYPVIHIFYNPRARLAGPYSKTKCTRALQSTPQEAELRAITCIYEEDNVPGMLALLEAVNPKAAISPLCAYVIHVIELVGRTAPILMPYKSDDKDLGHNSSSSSSSRIMHAFINYANNTLGHVTIQPFSMVAPFRTMHNFVCNLAEDRHVPFIIVPFHEKQMPTDYVVQQTLIQDFNVQLQEHAPCTVGILLDRGLRCQIKLLDNFSCKVAVFFVGGVDDREALALATRMSANPNVNITMLRIKYSTNDHKGIKIIESQLDDLLVNEFLEKNVNNNRVVIREEVVNNSLQMLKVIHSLKNKHDFVMVGKKSGATQFEQEMMEWVKYPELGAIGDLLASPDFCDKKMSVLALQHCKKRALDD</sequence>
<dbReference type="InterPro" id="IPR006153">
    <property type="entry name" value="Cation/H_exchanger_TM"/>
</dbReference>
<comment type="similarity">
    <text evidence="9">Belongs to the monovalent cation:proton antiporter 2 (CPA2) transporter (TC 2.A.37) family. CHX (TC 2.A.37.4) subfamily.</text>
</comment>
<keyword evidence="8 10" id="KW-0472">Membrane</keyword>
<dbReference type="InterPro" id="IPR038770">
    <property type="entry name" value="Na+/solute_symporter_sf"/>
</dbReference>
<keyword evidence="3" id="KW-0633">Potassium transport</keyword>
<gene>
    <name evidence="14" type="ORF">P3X46_025799</name>
</gene>
<evidence type="ECO:0000259" key="11">
    <source>
        <dbReference type="Pfam" id="PF00999"/>
    </source>
</evidence>
<proteinExistence type="inferred from homology"/>
<organism evidence="14 15">
    <name type="scientific">Hevea brasiliensis</name>
    <name type="common">Para rubber tree</name>
    <name type="synonym">Siphonia brasiliensis</name>
    <dbReference type="NCBI Taxonomy" id="3981"/>
    <lineage>
        <taxon>Eukaryota</taxon>
        <taxon>Viridiplantae</taxon>
        <taxon>Streptophyta</taxon>
        <taxon>Embryophyta</taxon>
        <taxon>Tracheophyta</taxon>
        <taxon>Spermatophyta</taxon>
        <taxon>Magnoliopsida</taxon>
        <taxon>eudicotyledons</taxon>
        <taxon>Gunneridae</taxon>
        <taxon>Pentapetalae</taxon>
        <taxon>rosids</taxon>
        <taxon>fabids</taxon>
        <taxon>Malpighiales</taxon>
        <taxon>Euphorbiaceae</taxon>
        <taxon>Crotonoideae</taxon>
        <taxon>Micrandreae</taxon>
        <taxon>Hevea</taxon>
    </lineage>
</organism>
<evidence type="ECO:0000256" key="5">
    <source>
        <dbReference type="ARBA" id="ARBA00022958"/>
    </source>
</evidence>
<reference evidence="14" key="1">
    <citation type="journal article" date="2023" name="Plant Biotechnol. J.">
        <title>Chromosome-level wild Hevea brasiliensis genome provides new tools for genomic-assisted breeding and valuable loci to elevate rubber yield.</title>
        <authorList>
            <person name="Cheng H."/>
            <person name="Song X."/>
            <person name="Hu Y."/>
            <person name="Wu T."/>
            <person name="Yang Q."/>
            <person name="An Z."/>
            <person name="Feng S."/>
            <person name="Deng Z."/>
            <person name="Wu W."/>
            <person name="Zeng X."/>
            <person name="Tu M."/>
            <person name="Wang X."/>
            <person name="Huang H."/>
        </authorList>
    </citation>
    <scope>NUCLEOTIDE SEQUENCE</scope>
    <source>
        <strain evidence="14">MT/VB/25A 57/8</strain>
    </source>
</reference>
<feature type="domain" description="Cation/H(+) antiporter central" evidence="12">
    <location>
        <begin position="500"/>
        <end position="630"/>
    </location>
</feature>
<dbReference type="InterPro" id="IPR057291">
    <property type="entry name" value="CHX17_2nd"/>
</dbReference>
<feature type="transmembrane region" description="Helical" evidence="10">
    <location>
        <begin position="387"/>
        <end position="409"/>
    </location>
</feature>
<evidence type="ECO:0008006" key="16">
    <source>
        <dbReference type="Google" id="ProtNLM"/>
    </source>
</evidence>
<dbReference type="Pfam" id="PF23259">
    <property type="entry name" value="CHX17_C"/>
    <property type="match status" value="1"/>
</dbReference>
<feature type="transmembrane region" description="Helical" evidence="10">
    <location>
        <begin position="108"/>
        <end position="129"/>
    </location>
</feature>
<evidence type="ECO:0000256" key="3">
    <source>
        <dbReference type="ARBA" id="ARBA00022538"/>
    </source>
</evidence>
<feature type="transmembrane region" description="Helical" evidence="10">
    <location>
        <begin position="176"/>
        <end position="195"/>
    </location>
</feature>
<evidence type="ECO:0000256" key="7">
    <source>
        <dbReference type="ARBA" id="ARBA00023065"/>
    </source>
</evidence>
<evidence type="ECO:0000256" key="6">
    <source>
        <dbReference type="ARBA" id="ARBA00022989"/>
    </source>
</evidence>
<keyword evidence="7" id="KW-0406">Ion transport</keyword>
<feature type="transmembrane region" description="Helical" evidence="10">
    <location>
        <begin position="276"/>
        <end position="297"/>
    </location>
</feature>
<keyword evidence="6 10" id="KW-1133">Transmembrane helix</keyword>
<dbReference type="Pfam" id="PF23256">
    <property type="entry name" value="CHX17_2nd"/>
    <property type="match status" value="1"/>
</dbReference>
<feature type="transmembrane region" description="Helical" evidence="10">
    <location>
        <begin position="141"/>
        <end position="164"/>
    </location>
</feature>
<evidence type="ECO:0000256" key="10">
    <source>
        <dbReference type="SAM" id="Phobius"/>
    </source>
</evidence>
<evidence type="ECO:0000259" key="13">
    <source>
        <dbReference type="Pfam" id="PF23259"/>
    </source>
</evidence>
<evidence type="ECO:0000256" key="2">
    <source>
        <dbReference type="ARBA" id="ARBA00022448"/>
    </source>
</evidence>
<feature type="transmembrane region" description="Helical" evidence="10">
    <location>
        <begin position="421"/>
        <end position="441"/>
    </location>
</feature>
<evidence type="ECO:0000259" key="12">
    <source>
        <dbReference type="Pfam" id="PF23256"/>
    </source>
</evidence>
<keyword evidence="2" id="KW-0813">Transport</keyword>
<feature type="transmembrane region" description="Helical" evidence="10">
    <location>
        <begin position="207"/>
        <end position="229"/>
    </location>
</feature>
<keyword evidence="4 10" id="KW-0812">Transmembrane</keyword>
<accession>A0ABQ9LA35</accession>
<evidence type="ECO:0000313" key="15">
    <source>
        <dbReference type="Proteomes" id="UP001174677"/>
    </source>
</evidence>
<evidence type="ECO:0000313" key="14">
    <source>
        <dbReference type="EMBL" id="KAJ9160394.1"/>
    </source>
</evidence>
<name>A0ABQ9LA35_HEVBR</name>
<evidence type="ECO:0000256" key="8">
    <source>
        <dbReference type="ARBA" id="ARBA00023136"/>
    </source>
</evidence>
<evidence type="ECO:0000256" key="1">
    <source>
        <dbReference type="ARBA" id="ARBA00004141"/>
    </source>
</evidence>
<protein>
    <recommendedName>
        <fullName evidence="16">Cation/H+ exchanger domain-containing protein</fullName>
    </recommendedName>
</protein>
<feature type="transmembrane region" description="Helical" evidence="10">
    <location>
        <begin position="357"/>
        <end position="380"/>
    </location>
</feature>
<dbReference type="Pfam" id="PF00999">
    <property type="entry name" value="Na_H_Exchanger"/>
    <property type="match status" value="1"/>
</dbReference>
<dbReference type="InterPro" id="IPR050794">
    <property type="entry name" value="CPA2_transporter"/>
</dbReference>
<dbReference type="EMBL" id="JARPOI010000014">
    <property type="protein sequence ID" value="KAJ9160394.1"/>
    <property type="molecule type" value="Genomic_DNA"/>
</dbReference>
<dbReference type="Proteomes" id="UP001174677">
    <property type="component" value="Chromosome 14"/>
</dbReference>
<evidence type="ECO:0000256" key="4">
    <source>
        <dbReference type="ARBA" id="ARBA00022692"/>
    </source>
</evidence>
<dbReference type="PANTHER" id="PTHR32468">
    <property type="entry name" value="CATION/H + ANTIPORTER"/>
    <property type="match status" value="1"/>
</dbReference>
<feature type="transmembrane region" description="Helical" evidence="10">
    <location>
        <begin position="45"/>
        <end position="65"/>
    </location>
</feature>
<feature type="transmembrane region" description="Helical" evidence="10">
    <location>
        <begin position="235"/>
        <end position="256"/>
    </location>
</feature>
<dbReference type="Gene3D" id="1.20.1530.20">
    <property type="match status" value="1"/>
</dbReference>
<dbReference type="InterPro" id="IPR057290">
    <property type="entry name" value="CHX17_C"/>
</dbReference>
<keyword evidence="15" id="KW-1185">Reference proteome</keyword>
<dbReference type="PANTHER" id="PTHR32468:SF108">
    <property type="entry name" value="CATION_H(+) ANTIPORTER 15-LIKE"/>
    <property type="match status" value="1"/>
</dbReference>
<feature type="domain" description="Cation/H(+) antiporter C-terminal" evidence="13">
    <location>
        <begin position="640"/>
        <end position="785"/>
    </location>
</feature>
<comment type="caution">
    <text evidence="14">The sequence shown here is derived from an EMBL/GenBank/DDBJ whole genome shotgun (WGS) entry which is preliminary data.</text>
</comment>
<comment type="subcellular location">
    <subcellularLocation>
        <location evidence="1">Membrane</location>
        <topology evidence="1">Multi-pass membrane protein</topology>
    </subcellularLocation>
</comment>